<sequence length="104" mass="11382">MDKLQRFACMGIIGAFRTTPTLAMEAILGLAPPHLFVEARAREASVRLNDWGQWTQGGGNSGHARAWTETINRDPLLTRRDAMPKTSIQAFSNRKGSSGIQTGL</sequence>
<proteinExistence type="predicted"/>
<evidence type="ECO:0000313" key="2">
    <source>
        <dbReference type="EMBL" id="CAH0555041.1"/>
    </source>
</evidence>
<organism evidence="2 3">
    <name type="scientific">Brassicogethes aeneus</name>
    <name type="common">Rape pollen beetle</name>
    <name type="synonym">Meligethes aeneus</name>
    <dbReference type="NCBI Taxonomy" id="1431903"/>
    <lineage>
        <taxon>Eukaryota</taxon>
        <taxon>Metazoa</taxon>
        <taxon>Ecdysozoa</taxon>
        <taxon>Arthropoda</taxon>
        <taxon>Hexapoda</taxon>
        <taxon>Insecta</taxon>
        <taxon>Pterygota</taxon>
        <taxon>Neoptera</taxon>
        <taxon>Endopterygota</taxon>
        <taxon>Coleoptera</taxon>
        <taxon>Polyphaga</taxon>
        <taxon>Cucujiformia</taxon>
        <taxon>Nitidulidae</taxon>
        <taxon>Meligethinae</taxon>
        <taxon>Brassicogethes</taxon>
    </lineage>
</organism>
<reference evidence="2" key="1">
    <citation type="submission" date="2021-12" db="EMBL/GenBank/DDBJ databases">
        <authorList>
            <person name="King R."/>
        </authorList>
    </citation>
    <scope>NUCLEOTIDE SEQUENCE</scope>
</reference>
<evidence type="ECO:0000256" key="1">
    <source>
        <dbReference type="SAM" id="MobiDB-lite"/>
    </source>
</evidence>
<gene>
    <name evidence="2" type="ORF">MELIAE_LOCUS6477</name>
</gene>
<protein>
    <submittedName>
        <fullName evidence="2">Uncharacterized protein</fullName>
    </submittedName>
</protein>
<dbReference type="EMBL" id="OV121135">
    <property type="protein sequence ID" value="CAH0555041.1"/>
    <property type="molecule type" value="Genomic_DNA"/>
</dbReference>
<dbReference type="OrthoDB" id="6744404at2759"/>
<keyword evidence="3" id="KW-1185">Reference proteome</keyword>
<evidence type="ECO:0000313" key="3">
    <source>
        <dbReference type="Proteomes" id="UP001154078"/>
    </source>
</evidence>
<dbReference type="AlphaFoldDB" id="A0A9P0B668"/>
<dbReference type="Proteomes" id="UP001154078">
    <property type="component" value="Chromosome 4"/>
</dbReference>
<accession>A0A9P0B668</accession>
<feature type="region of interest" description="Disordered" evidence="1">
    <location>
        <begin position="84"/>
        <end position="104"/>
    </location>
</feature>
<name>A0A9P0B668_BRAAE</name>
<feature type="compositionally biased region" description="Polar residues" evidence="1">
    <location>
        <begin position="86"/>
        <end position="104"/>
    </location>
</feature>